<comment type="caution">
    <text evidence="1">The sequence shown here is derived from an EMBL/GenBank/DDBJ whole genome shotgun (WGS) entry which is preliminary data.</text>
</comment>
<gene>
    <name evidence="1" type="ORF">GCM10022207_80450</name>
</gene>
<accession>A0ABP7LFE6</accession>
<dbReference type="InterPro" id="IPR011047">
    <property type="entry name" value="Quinoprotein_ADH-like_sf"/>
</dbReference>
<evidence type="ECO:0000313" key="1">
    <source>
        <dbReference type="EMBL" id="GAA3899727.1"/>
    </source>
</evidence>
<sequence length="370" mass="40228">MSPVAARLVATLTAPLSASEAQAPELSRPAGRTALLQRGDREALWVPLDDSYALGTSEEASVRFPAPWPQRRGTWAVAPDGSLAVFAGVHAVRAVEPSGTVRWEIRHGCWHGACLEMHESYEEYADRPDHKYPERGSAGFSSDGRLVWAHVRGPLPEGELEDGVIDEWLIISADDGRVLARVDACAAAAGSEHLAHPDPGQMGLSIGEGQDGAPLRWGRWDGRTLAVNYFDGHDLVLIGLNPSGERFMTVSHDQGTLAVHDTADGSVLTQWDVESDVPRHPEAEPENDEVWAAWDWAGGFLDETTLIAGTVESDEEWGVGRHWLLSTGQQTPEQITYPLPVTSAAQALADGTWYTYATSDFGVMHIWTRA</sequence>
<dbReference type="EMBL" id="BAAAZA010000043">
    <property type="protein sequence ID" value="GAA3899727.1"/>
    <property type="molecule type" value="Genomic_DNA"/>
</dbReference>
<dbReference type="Proteomes" id="UP001501563">
    <property type="component" value="Unassembled WGS sequence"/>
</dbReference>
<evidence type="ECO:0000313" key="2">
    <source>
        <dbReference type="Proteomes" id="UP001501563"/>
    </source>
</evidence>
<reference evidence="2" key="1">
    <citation type="journal article" date="2019" name="Int. J. Syst. Evol. Microbiol.">
        <title>The Global Catalogue of Microorganisms (GCM) 10K type strain sequencing project: providing services to taxonomists for standard genome sequencing and annotation.</title>
        <authorList>
            <consortium name="The Broad Institute Genomics Platform"/>
            <consortium name="The Broad Institute Genome Sequencing Center for Infectious Disease"/>
            <person name="Wu L."/>
            <person name="Ma J."/>
        </authorList>
    </citation>
    <scope>NUCLEOTIDE SEQUENCE [LARGE SCALE GENOMIC DNA]</scope>
    <source>
        <strain evidence="2">JCM 16578</strain>
    </source>
</reference>
<dbReference type="SUPFAM" id="SSF50998">
    <property type="entry name" value="Quinoprotein alcohol dehydrogenase-like"/>
    <property type="match status" value="1"/>
</dbReference>
<name>A0ABP7LFE6_9ACTN</name>
<protein>
    <recommendedName>
        <fullName evidence="3">WD40 repeat domain-containing protein</fullName>
    </recommendedName>
</protein>
<keyword evidence="2" id="KW-1185">Reference proteome</keyword>
<evidence type="ECO:0008006" key="3">
    <source>
        <dbReference type="Google" id="ProtNLM"/>
    </source>
</evidence>
<proteinExistence type="predicted"/>
<organism evidence="1 2">
    <name type="scientific">Streptomyces lannensis</name>
    <dbReference type="NCBI Taxonomy" id="766498"/>
    <lineage>
        <taxon>Bacteria</taxon>
        <taxon>Bacillati</taxon>
        <taxon>Actinomycetota</taxon>
        <taxon>Actinomycetes</taxon>
        <taxon>Kitasatosporales</taxon>
        <taxon>Streptomycetaceae</taxon>
        <taxon>Streptomyces</taxon>
    </lineage>
</organism>
<dbReference type="RefSeq" id="WP_345553873.1">
    <property type="nucleotide sequence ID" value="NZ_BAAAZA010000043.1"/>
</dbReference>